<proteinExistence type="predicted"/>
<accession>A0A6J6J5G9</accession>
<dbReference type="EMBL" id="CAEZVO010000043">
    <property type="protein sequence ID" value="CAB4631895.1"/>
    <property type="molecule type" value="Genomic_DNA"/>
</dbReference>
<name>A0A6J6J5G9_9ZZZZ</name>
<evidence type="ECO:0000313" key="1">
    <source>
        <dbReference type="EMBL" id="CAB4631895.1"/>
    </source>
</evidence>
<organism evidence="1">
    <name type="scientific">freshwater metagenome</name>
    <dbReference type="NCBI Taxonomy" id="449393"/>
    <lineage>
        <taxon>unclassified sequences</taxon>
        <taxon>metagenomes</taxon>
        <taxon>ecological metagenomes</taxon>
    </lineage>
</organism>
<sequence length="67" mass="7666">MADIEYAARKASQRALEQSIYETKNKSKEISTTATEHYTWAISNTRRTVSDEVIAEFEQDIEGIARL</sequence>
<reference evidence="1" key="1">
    <citation type="submission" date="2020-05" db="EMBL/GenBank/DDBJ databases">
        <authorList>
            <person name="Chiriac C."/>
            <person name="Salcher M."/>
            <person name="Ghai R."/>
            <person name="Kavagutti S V."/>
        </authorList>
    </citation>
    <scope>NUCLEOTIDE SEQUENCE</scope>
</reference>
<gene>
    <name evidence="1" type="ORF">UFOPK2044_00430</name>
</gene>
<dbReference type="AlphaFoldDB" id="A0A6J6J5G9"/>
<protein>
    <submittedName>
        <fullName evidence="1">Unannotated protein</fullName>
    </submittedName>
</protein>